<dbReference type="RefSeq" id="WP_190250783.1">
    <property type="nucleotide sequence ID" value="NZ_BMPI01000014.1"/>
</dbReference>
<reference evidence="1" key="2">
    <citation type="submission" date="2020-09" db="EMBL/GenBank/DDBJ databases">
        <authorList>
            <person name="Sun Q."/>
            <person name="Ohkuma M."/>
        </authorList>
    </citation>
    <scope>NUCLEOTIDE SEQUENCE</scope>
    <source>
        <strain evidence="1">JCM 19831</strain>
    </source>
</reference>
<dbReference type="Proteomes" id="UP000642070">
    <property type="component" value="Unassembled WGS sequence"/>
</dbReference>
<evidence type="ECO:0000313" key="2">
    <source>
        <dbReference type="Proteomes" id="UP000642070"/>
    </source>
</evidence>
<name>A0A917WU65_9ACTN</name>
<dbReference type="AlphaFoldDB" id="A0A917WU65"/>
<sequence>MYIVRPGSVLARTAAEMLDRHADAGGTCPACGHAAPCPPADTARAVTDAVEPHHPRHALDPALTL</sequence>
<protein>
    <submittedName>
        <fullName evidence="1">Uncharacterized protein</fullName>
    </submittedName>
</protein>
<evidence type="ECO:0000313" key="1">
    <source>
        <dbReference type="EMBL" id="GGM29781.1"/>
    </source>
</evidence>
<gene>
    <name evidence="1" type="ORF">GCM10007977_033820</name>
</gene>
<proteinExistence type="predicted"/>
<accession>A0A917WU65</accession>
<organism evidence="1 2">
    <name type="scientific">Dactylosporangium sucinum</name>
    <dbReference type="NCBI Taxonomy" id="1424081"/>
    <lineage>
        <taxon>Bacteria</taxon>
        <taxon>Bacillati</taxon>
        <taxon>Actinomycetota</taxon>
        <taxon>Actinomycetes</taxon>
        <taxon>Micromonosporales</taxon>
        <taxon>Micromonosporaceae</taxon>
        <taxon>Dactylosporangium</taxon>
    </lineage>
</organism>
<reference evidence="1" key="1">
    <citation type="journal article" date="2014" name="Int. J. Syst. Evol. Microbiol.">
        <title>Complete genome sequence of Corynebacterium casei LMG S-19264T (=DSM 44701T), isolated from a smear-ripened cheese.</title>
        <authorList>
            <consortium name="US DOE Joint Genome Institute (JGI-PGF)"/>
            <person name="Walter F."/>
            <person name="Albersmeier A."/>
            <person name="Kalinowski J."/>
            <person name="Ruckert C."/>
        </authorList>
    </citation>
    <scope>NUCLEOTIDE SEQUENCE</scope>
    <source>
        <strain evidence="1">JCM 19831</strain>
    </source>
</reference>
<dbReference type="EMBL" id="BMPI01000014">
    <property type="protein sequence ID" value="GGM29781.1"/>
    <property type="molecule type" value="Genomic_DNA"/>
</dbReference>
<keyword evidence="2" id="KW-1185">Reference proteome</keyword>
<comment type="caution">
    <text evidence="1">The sequence shown here is derived from an EMBL/GenBank/DDBJ whole genome shotgun (WGS) entry which is preliminary data.</text>
</comment>